<dbReference type="Proteomes" id="UP000271624">
    <property type="component" value="Unassembled WGS sequence"/>
</dbReference>
<feature type="domain" description="Knr4/Smi1-like" evidence="1">
    <location>
        <begin position="38"/>
        <end position="112"/>
    </location>
</feature>
<reference evidence="2" key="1">
    <citation type="submission" date="2018-12" db="EMBL/GenBank/DDBJ databases">
        <authorList>
            <person name="Will S."/>
            <person name="Neumann-Schaal M."/>
            <person name="Henke P."/>
        </authorList>
    </citation>
    <scope>NUCLEOTIDE SEQUENCE</scope>
    <source>
        <strain evidence="2">PCC 7102</strain>
    </source>
</reference>
<dbReference type="Pfam" id="PF09346">
    <property type="entry name" value="SMI1_KNR4"/>
    <property type="match status" value="1"/>
</dbReference>
<dbReference type="SUPFAM" id="SSF160631">
    <property type="entry name" value="SMI1/KNR4-like"/>
    <property type="match status" value="1"/>
</dbReference>
<organism evidence="2 3">
    <name type="scientific">Dulcicalothrix desertica PCC 7102</name>
    <dbReference type="NCBI Taxonomy" id="232991"/>
    <lineage>
        <taxon>Bacteria</taxon>
        <taxon>Bacillati</taxon>
        <taxon>Cyanobacteriota</taxon>
        <taxon>Cyanophyceae</taxon>
        <taxon>Nostocales</taxon>
        <taxon>Calotrichaceae</taxon>
        <taxon>Dulcicalothrix</taxon>
    </lineage>
</organism>
<dbReference type="InterPro" id="IPR018958">
    <property type="entry name" value="Knr4/Smi1-like_dom"/>
</dbReference>
<dbReference type="AlphaFoldDB" id="A0A433V294"/>
<reference evidence="2" key="2">
    <citation type="journal article" date="2019" name="Genome Biol. Evol.">
        <title>Day and night: Metabolic profiles and evolutionary relationships of six axenic non-marine cyanobacteria.</title>
        <authorList>
            <person name="Will S.E."/>
            <person name="Henke P."/>
            <person name="Boedeker C."/>
            <person name="Huang S."/>
            <person name="Brinkmann H."/>
            <person name="Rohde M."/>
            <person name="Jarek M."/>
            <person name="Friedl T."/>
            <person name="Seufert S."/>
            <person name="Schumacher M."/>
            <person name="Overmann J."/>
            <person name="Neumann-Schaal M."/>
            <person name="Petersen J."/>
        </authorList>
    </citation>
    <scope>NUCLEOTIDE SEQUENCE [LARGE SCALE GENOMIC DNA]</scope>
    <source>
        <strain evidence="2">PCC 7102</strain>
    </source>
</reference>
<accession>A0A433V294</accession>
<comment type="caution">
    <text evidence="2">The sequence shown here is derived from an EMBL/GenBank/DDBJ whole genome shotgun (WGS) entry which is preliminary data.</text>
</comment>
<dbReference type="Gene3D" id="3.40.1580.10">
    <property type="entry name" value="SMI1/KNR4-like"/>
    <property type="match status" value="1"/>
</dbReference>
<dbReference type="RefSeq" id="WP_127085737.1">
    <property type="nucleotide sequence ID" value="NZ_RSCL01000025.1"/>
</dbReference>
<evidence type="ECO:0000313" key="2">
    <source>
        <dbReference type="EMBL" id="RUT00211.1"/>
    </source>
</evidence>
<sequence length="219" mass="24580">MSDKIQDLKNKLIRLTSLDKSFEVFGSESHQYRLNPCLSEAEVSQLEAKYKVTLPTEFCNFLLNVGNGGVGPGYGLIGIDSVELSKMEILGLDFLSLPFCLNEEWNDLDLLQTSNGDAPNAYYDPKLVQGSLLVAEYGCGIEARLVITGEQAGKIWIDDRVGEGGIYPLTCHCAAFFHDDPDIEDNLYESVEEVKEALTFYEWYDNWLNRSISQVVQLM</sequence>
<protein>
    <recommendedName>
        <fullName evidence="1">Knr4/Smi1-like domain-containing protein</fullName>
    </recommendedName>
</protein>
<name>A0A433V294_9CYAN</name>
<evidence type="ECO:0000259" key="1">
    <source>
        <dbReference type="Pfam" id="PF09346"/>
    </source>
</evidence>
<proteinExistence type="predicted"/>
<gene>
    <name evidence="2" type="ORF">DSM106972_076590</name>
</gene>
<dbReference type="EMBL" id="RSCL01000025">
    <property type="protein sequence ID" value="RUT00211.1"/>
    <property type="molecule type" value="Genomic_DNA"/>
</dbReference>
<keyword evidence="3" id="KW-1185">Reference proteome</keyword>
<evidence type="ECO:0000313" key="3">
    <source>
        <dbReference type="Proteomes" id="UP000271624"/>
    </source>
</evidence>
<dbReference type="InterPro" id="IPR037883">
    <property type="entry name" value="Knr4/Smi1-like_sf"/>
</dbReference>
<dbReference type="OrthoDB" id="1190024at2"/>